<evidence type="ECO:0000313" key="2">
    <source>
        <dbReference type="Proteomes" id="UP000007319"/>
    </source>
</evidence>
<gene>
    <name evidence="1" type="ORF">AZOBR_p110143</name>
</gene>
<dbReference type="AlphaFoldDB" id="A0A9P1JTV0"/>
<dbReference type="Proteomes" id="UP000007319">
    <property type="component" value="Plasmid AZOBR_p1"/>
</dbReference>
<protein>
    <submittedName>
        <fullName evidence="1">Uncharacterized protein</fullName>
    </submittedName>
</protein>
<geneLocation type="plasmid" evidence="1 2">
    <name>AZOBR_p1</name>
</geneLocation>
<organism evidence="1 2">
    <name type="scientific">Azospirillum baldaniorum</name>
    <dbReference type="NCBI Taxonomy" id="1064539"/>
    <lineage>
        <taxon>Bacteria</taxon>
        <taxon>Pseudomonadati</taxon>
        <taxon>Pseudomonadota</taxon>
        <taxon>Alphaproteobacteria</taxon>
        <taxon>Rhodospirillales</taxon>
        <taxon>Azospirillaceae</taxon>
        <taxon>Azospirillum</taxon>
    </lineage>
</organism>
<keyword evidence="1" id="KW-0614">Plasmid</keyword>
<reference evidence="1 2" key="1">
    <citation type="journal article" date="2011" name="PLoS Genet.">
        <title>Azospirillum genomes reveal transition of bacteria from aquatic to terrestrial environments.</title>
        <authorList>
            <person name="Wisniewski-Dye F."/>
            <person name="Borziak K."/>
            <person name="Khalsa-Moyers G."/>
            <person name="Alexandre G."/>
            <person name="Sukharnikov L.O."/>
            <person name="Wuichet K."/>
            <person name="Hurst G.B."/>
            <person name="McDonald W.H."/>
            <person name="Robertson J.S."/>
            <person name="Barbe V."/>
            <person name="Calteau A."/>
            <person name="Rouy Z."/>
            <person name="Mangenot S."/>
            <person name="Prigent-Combaret C."/>
            <person name="Normand P."/>
            <person name="Boyer M."/>
            <person name="Siguier P."/>
            <person name="Dessaux Y."/>
            <person name="Elmerich C."/>
            <person name="Condemine G."/>
            <person name="Krishnen G."/>
            <person name="Kennedy I."/>
            <person name="Paterson A.H."/>
            <person name="Gonzalez V."/>
            <person name="Mavingui P."/>
            <person name="Zhulin I.B."/>
        </authorList>
    </citation>
    <scope>NUCLEOTIDE SEQUENCE [LARGE SCALE GENOMIC DNA]</scope>
    <source>
        <strain evidence="1 2">Sp245</strain>
    </source>
</reference>
<keyword evidence="2" id="KW-1185">Reference proteome</keyword>
<name>A0A9P1JTV0_9PROT</name>
<sequence length="26" mass="2739">MCGSSSGVGSHGLAYWGMLVWCSYSL</sequence>
<accession>A0A9P1JTV0</accession>
<proteinExistence type="predicted"/>
<evidence type="ECO:0000313" key="1">
    <source>
        <dbReference type="EMBL" id="CCC99667.1"/>
    </source>
</evidence>
<dbReference type="EMBL" id="HE577328">
    <property type="protein sequence ID" value="CCC99667.1"/>
    <property type="molecule type" value="Genomic_DNA"/>
</dbReference>
<dbReference type="KEGG" id="abs:AZOBR_p110143"/>